<dbReference type="Pfam" id="PF00072">
    <property type="entry name" value="Response_reg"/>
    <property type="match status" value="1"/>
</dbReference>
<feature type="domain" description="HDOD" evidence="3">
    <location>
        <begin position="140"/>
        <end position="337"/>
    </location>
</feature>
<dbReference type="NCBIfam" id="TIGR00277">
    <property type="entry name" value="HDIG"/>
    <property type="match status" value="1"/>
</dbReference>
<feature type="modified residue" description="4-aspartylphosphate" evidence="1">
    <location>
        <position position="55"/>
    </location>
</feature>
<protein>
    <submittedName>
        <fullName evidence="4">Metal dependent phosphohydrolase</fullName>
    </submittedName>
</protein>
<evidence type="ECO:0000256" key="1">
    <source>
        <dbReference type="PROSITE-ProRule" id="PRU00169"/>
    </source>
</evidence>
<gene>
    <name evidence="4" type="ORF">DesfrDRAFT_0484</name>
</gene>
<dbReference type="RefSeq" id="WP_005990756.1">
    <property type="nucleotide sequence ID" value="NZ_AECZ01000002.1"/>
</dbReference>
<keyword evidence="5" id="KW-1185">Reference proteome</keyword>
<proteinExistence type="predicted"/>
<reference evidence="4 5" key="1">
    <citation type="submission" date="2010-08" db="EMBL/GenBank/DDBJ databases">
        <title>The draft genome of Desulfovibrio fructosovorans JJ.</title>
        <authorList>
            <consortium name="US DOE Joint Genome Institute (JGI-PGF)"/>
            <person name="Lucas S."/>
            <person name="Copeland A."/>
            <person name="Lapidus A."/>
            <person name="Cheng J.-F."/>
            <person name="Bruce D."/>
            <person name="Goodwin L."/>
            <person name="Pitluck S."/>
            <person name="Land M.L."/>
            <person name="Hauser L."/>
            <person name="Chang Y.-J."/>
            <person name="Jeffries C."/>
            <person name="Wall J.D."/>
            <person name="Stahl D.A."/>
            <person name="Arkin A.P."/>
            <person name="Dehal P."/>
            <person name="Stolyar S.M."/>
            <person name="Hazen T.C."/>
            <person name="Woyke T.J."/>
        </authorList>
    </citation>
    <scope>NUCLEOTIDE SEQUENCE [LARGE SCALE GENOMIC DNA]</scope>
    <source>
        <strain evidence="4 5">JJ</strain>
    </source>
</reference>
<sequence length="407" mass="44971">MKTRILFVDDEPNVLSALRRMFHDMRGEWDMAFAADGPTGLAMIAERPFDVVVADMRMPGMDGAMFLREVQIQNPGAIRIVLSGHSDRNMVLETVRPAHQFLPKPCQPADLKAVIDRSLSLREVFLDERVKDVVARLDRLPTVPRLYADLLGLLAQEEPSMREVAGLIAQDVGMSAGILKLVNSAFFGLRTHVSSPAHAVNLLGLDVVKALVLGVGLFDRFDKEAFRDFDLEKLWGHSFGTGRLAREIAEQEEATSAVKEYAYIAGLLHDVGKLVMATNFPDAYRDVIAACREGQGTVLDMERMYFGASHAEVGAYLLGLWGVEDPVVRAVYLHHEPGRDQRAGFSPLLAVHVANRFEHELVVIHQGYALNPLDELYLAASGLSDRLPAWREACAAVVARGPIPEDI</sequence>
<dbReference type="InterPro" id="IPR001789">
    <property type="entry name" value="Sig_transdc_resp-reg_receiver"/>
</dbReference>
<accession>E1JS85</accession>
<dbReference type="AlphaFoldDB" id="E1JS85"/>
<dbReference type="InterPro" id="IPR006675">
    <property type="entry name" value="HDIG_dom"/>
</dbReference>
<organism evidence="4 5">
    <name type="scientific">Solidesulfovibrio fructosivorans JJ]</name>
    <dbReference type="NCBI Taxonomy" id="596151"/>
    <lineage>
        <taxon>Bacteria</taxon>
        <taxon>Pseudomonadati</taxon>
        <taxon>Thermodesulfobacteriota</taxon>
        <taxon>Desulfovibrionia</taxon>
        <taxon>Desulfovibrionales</taxon>
        <taxon>Desulfovibrionaceae</taxon>
        <taxon>Solidesulfovibrio</taxon>
    </lineage>
</organism>
<dbReference type="EMBL" id="AECZ01000002">
    <property type="protein sequence ID" value="EFL52854.1"/>
    <property type="molecule type" value="Genomic_DNA"/>
</dbReference>
<dbReference type="SMART" id="SM00471">
    <property type="entry name" value="HDc"/>
    <property type="match status" value="1"/>
</dbReference>
<dbReference type="PIRSF" id="PIRSF036883">
    <property type="entry name" value="RR_HD-GYP_mod"/>
    <property type="match status" value="1"/>
</dbReference>
<dbReference type="Gene3D" id="1.10.3210.10">
    <property type="entry name" value="Hypothetical protein af1432"/>
    <property type="match status" value="1"/>
</dbReference>
<keyword evidence="1" id="KW-0597">Phosphoprotein</keyword>
<evidence type="ECO:0000313" key="5">
    <source>
        <dbReference type="Proteomes" id="UP000006250"/>
    </source>
</evidence>
<dbReference type="Pfam" id="PF08668">
    <property type="entry name" value="HDOD"/>
    <property type="match status" value="1"/>
</dbReference>
<name>E1JS85_SOLFR</name>
<dbReference type="InterPro" id="IPR052340">
    <property type="entry name" value="RNase_Y/CdgJ"/>
</dbReference>
<comment type="caution">
    <text evidence="4">The sequence shown here is derived from an EMBL/GenBank/DDBJ whole genome shotgun (WGS) entry which is preliminary data.</text>
</comment>
<dbReference type="InterPro" id="IPR014626">
    <property type="entry name" value="Sig_transdc_resp-reg_put"/>
</dbReference>
<keyword evidence="4" id="KW-0378">Hydrolase</keyword>
<dbReference type="GO" id="GO:0000160">
    <property type="term" value="P:phosphorelay signal transduction system"/>
    <property type="evidence" value="ECO:0007669"/>
    <property type="project" value="InterPro"/>
</dbReference>
<dbReference type="SMART" id="SM00448">
    <property type="entry name" value="REC"/>
    <property type="match status" value="1"/>
</dbReference>
<dbReference type="InterPro" id="IPR011006">
    <property type="entry name" value="CheY-like_superfamily"/>
</dbReference>
<dbReference type="eggNOG" id="COG2204">
    <property type="taxonomic scope" value="Bacteria"/>
</dbReference>
<dbReference type="OrthoDB" id="9803649at2"/>
<dbReference type="PANTHER" id="PTHR33525:SF3">
    <property type="entry name" value="RIBONUCLEASE Y"/>
    <property type="match status" value="1"/>
</dbReference>
<dbReference type="CDD" id="cd00077">
    <property type="entry name" value="HDc"/>
    <property type="match status" value="1"/>
</dbReference>
<dbReference type="Proteomes" id="UP000006250">
    <property type="component" value="Unassembled WGS sequence"/>
</dbReference>
<dbReference type="STRING" id="596151.DesfrDRAFT_0484"/>
<dbReference type="SUPFAM" id="SSF52172">
    <property type="entry name" value="CheY-like"/>
    <property type="match status" value="1"/>
</dbReference>
<evidence type="ECO:0000313" key="4">
    <source>
        <dbReference type="EMBL" id="EFL52854.1"/>
    </source>
</evidence>
<dbReference type="PANTHER" id="PTHR33525">
    <property type="match status" value="1"/>
</dbReference>
<dbReference type="SUPFAM" id="SSF109604">
    <property type="entry name" value="HD-domain/PDEase-like"/>
    <property type="match status" value="1"/>
</dbReference>
<evidence type="ECO:0000259" key="2">
    <source>
        <dbReference type="PROSITE" id="PS50110"/>
    </source>
</evidence>
<feature type="domain" description="Response regulatory" evidence="2">
    <location>
        <begin position="4"/>
        <end position="119"/>
    </location>
</feature>
<dbReference type="GO" id="GO:0016787">
    <property type="term" value="F:hydrolase activity"/>
    <property type="evidence" value="ECO:0007669"/>
    <property type="project" value="UniProtKB-KW"/>
</dbReference>
<dbReference type="CDD" id="cd17569">
    <property type="entry name" value="REC_HupR-like"/>
    <property type="match status" value="1"/>
</dbReference>
<dbReference type="InterPro" id="IPR013976">
    <property type="entry name" value="HDOD"/>
</dbReference>
<dbReference type="PROSITE" id="PS51833">
    <property type="entry name" value="HDOD"/>
    <property type="match status" value="1"/>
</dbReference>
<dbReference type="eggNOG" id="COG1639">
    <property type="taxonomic scope" value="Bacteria"/>
</dbReference>
<dbReference type="PROSITE" id="PS50110">
    <property type="entry name" value="RESPONSE_REGULATORY"/>
    <property type="match status" value="1"/>
</dbReference>
<dbReference type="Gene3D" id="3.40.50.2300">
    <property type="match status" value="1"/>
</dbReference>
<dbReference type="InterPro" id="IPR003607">
    <property type="entry name" value="HD/PDEase_dom"/>
</dbReference>
<evidence type="ECO:0000259" key="3">
    <source>
        <dbReference type="PROSITE" id="PS51833"/>
    </source>
</evidence>